<comment type="catalytic activity">
    <reaction evidence="13">
        <text>hydrogencarbonate + pyruvate + ATP = oxaloacetate + ADP + phosphate + H(+)</text>
        <dbReference type="Rhea" id="RHEA:20844"/>
        <dbReference type="ChEBI" id="CHEBI:15361"/>
        <dbReference type="ChEBI" id="CHEBI:15378"/>
        <dbReference type="ChEBI" id="CHEBI:16452"/>
        <dbReference type="ChEBI" id="CHEBI:17544"/>
        <dbReference type="ChEBI" id="CHEBI:30616"/>
        <dbReference type="ChEBI" id="CHEBI:43474"/>
        <dbReference type="ChEBI" id="CHEBI:456216"/>
        <dbReference type="EC" id="6.4.1.1"/>
    </reaction>
</comment>
<keyword evidence="10" id="KW-0406">Ion transport</keyword>
<gene>
    <name evidence="22" type="primary">pyc</name>
    <name evidence="22" type="ORF">HMPREF9220_0437</name>
</gene>
<evidence type="ECO:0000256" key="6">
    <source>
        <dbReference type="ARBA" id="ARBA00022741"/>
    </source>
</evidence>
<evidence type="ECO:0000256" key="7">
    <source>
        <dbReference type="ARBA" id="ARBA00022840"/>
    </source>
</evidence>
<reference evidence="22 23" key="1">
    <citation type="submission" date="2010-11" db="EMBL/GenBank/DDBJ databases">
        <authorList>
            <person name="Durkin A.S."/>
            <person name="Madupu R."/>
            <person name="Torralba M."/>
            <person name="Gillis M."/>
            <person name="Methe B."/>
            <person name="Sutton G."/>
            <person name="Nelson K.E."/>
        </authorList>
    </citation>
    <scope>NUCLEOTIDE SEQUENCE [LARGE SCALE GENOMIC DNA]</scope>
    <source>
        <strain evidence="22 23">UPII 345-E</strain>
    </source>
</reference>
<dbReference type="EMBL" id="AENT01000024">
    <property type="protein sequence ID" value="EFR42531.1"/>
    <property type="molecule type" value="Genomic_DNA"/>
</dbReference>
<keyword evidence="12 13" id="KW-0092">Biotin</keyword>
<evidence type="ECO:0000313" key="23">
    <source>
        <dbReference type="Proteomes" id="UP000004594"/>
    </source>
</evidence>
<feature type="binding site" description="via carbamate group" evidence="16">
    <location>
        <position position="712"/>
    </location>
    <ligand>
        <name>Mn(2+)</name>
        <dbReference type="ChEBI" id="CHEBI:29035"/>
    </ligand>
</feature>
<keyword evidence="6 13" id="KW-0547">Nucleotide-binding</keyword>
<dbReference type="Pfam" id="PF00364">
    <property type="entry name" value="Biotin_lipoyl"/>
    <property type="match status" value="1"/>
</dbReference>
<evidence type="ECO:0000259" key="20">
    <source>
        <dbReference type="PROSITE" id="PS50979"/>
    </source>
</evidence>
<evidence type="ECO:0000256" key="8">
    <source>
        <dbReference type="ARBA" id="ARBA00022967"/>
    </source>
</evidence>
<dbReference type="InterPro" id="IPR011053">
    <property type="entry name" value="Single_hybrid_motif"/>
</dbReference>
<dbReference type="FunFam" id="3.30.470.20:FF:000012">
    <property type="entry name" value="Pyruvate carboxylase"/>
    <property type="match status" value="1"/>
</dbReference>
<feature type="domain" description="Pyruvate carboxyltransferase" evidence="21">
    <location>
        <begin position="534"/>
        <end position="802"/>
    </location>
</feature>
<feature type="binding site" evidence="15">
    <location>
        <position position="203"/>
    </location>
    <ligand>
        <name>ATP</name>
        <dbReference type="ChEBI" id="CHEBI:30616"/>
    </ligand>
</feature>
<dbReference type="GO" id="GO:0005524">
    <property type="term" value="F:ATP binding"/>
    <property type="evidence" value="ECO:0007669"/>
    <property type="project" value="UniProtKB-UniRule"/>
</dbReference>
<dbReference type="RefSeq" id="WP_007554809.1">
    <property type="nucleotide sequence ID" value="NZ_AENT01000024.1"/>
</dbReference>
<feature type="domain" description="ATP-grasp" evidence="19">
    <location>
        <begin position="125"/>
        <end position="321"/>
    </location>
</feature>
<dbReference type="EC" id="6.4.1.1" evidence="2 13"/>
<evidence type="ECO:0000256" key="2">
    <source>
        <dbReference type="ARBA" id="ARBA00013057"/>
    </source>
</evidence>
<keyword evidence="9" id="KW-0915">Sodium</keyword>
<dbReference type="InterPro" id="IPR005479">
    <property type="entry name" value="CPAse_ATP-bd"/>
</dbReference>
<evidence type="ECO:0000256" key="13">
    <source>
        <dbReference type="PIRNR" id="PIRNR001594"/>
    </source>
</evidence>
<dbReference type="SUPFAM" id="SSF56059">
    <property type="entry name" value="Glutathione synthetase ATP-binding domain-like"/>
    <property type="match status" value="1"/>
</dbReference>
<dbReference type="SUPFAM" id="SSF51569">
    <property type="entry name" value="Aldolase"/>
    <property type="match status" value="1"/>
</dbReference>
<feature type="binding site" evidence="15">
    <location>
        <position position="876"/>
    </location>
    <ligand>
        <name>substrate</name>
    </ligand>
</feature>
<dbReference type="FunFam" id="3.40.50.20:FF:000010">
    <property type="entry name" value="Propionyl-CoA carboxylase subunit alpha"/>
    <property type="match status" value="1"/>
</dbReference>
<dbReference type="InterPro" id="IPR011764">
    <property type="entry name" value="Biotin_carboxylation_dom"/>
</dbReference>
<evidence type="ECO:0000256" key="16">
    <source>
        <dbReference type="PIRSR" id="PIRSR001594-3"/>
    </source>
</evidence>
<accession>E4L9L0</accession>
<evidence type="ECO:0000313" key="22">
    <source>
        <dbReference type="EMBL" id="EFR42531.1"/>
    </source>
</evidence>
<proteinExistence type="predicted"/>
<dbReference type="InterPro" id="IPR011054">
    <property type="entry name" value="Rudment_hybrid_motif"/>
</dbReference>
<feature type="binding site" evidence="16">
    <location>
        <position position="741"/>
    </location>
    <ligand>
        <name>Mn(2+)</name>
        <dbReference type="ChEBI" id="CHEBI:29035"/>
    </ligand>
</feature>
<dbReference type="NCBIfam" id="NF006761">
    <property type="entry name" value="PRK09282.1"/>
    <property type="match status" value="1"/>
</dbReference>
<sequence>MRKIQKVLVANRGEIAIRVFRACKELGIRTVAVYSKEDVLSLHRNRADEAYLIGEGDEPVAAYLDIEEIIRICKEHNVDAVHPGYGFLAENVNLARRCHEEGIIFIGPREEHLVMFGDKVNAREQAKLADIPMIPGTHGAVKSFDDVKEFAEKYGFPIMIKAVNGGGGRGMRSVDCMDDLVSAYSMAKTEAKLAFGDDEVYAERCVVNPKHIEVQIIGDGKGNIIHLFERDCSIQRRHQKVIEMAPAWSLPLELRKRICDAAVKLMKNVKYLNAGTVEFLVDENQKDFYFIEVNPRIQVEHTVTEMITDVDIVRTQILIAEGYALDGEEIGIGKQEEIKHEGVAIQCRITTENPQNNFMPDTGKIVAYRSCGGPGVRLDAGTAYTGAIITPYYDSLLVKVSVHASNAKDTVRRMLRCLDEFRISGVQTNIYFLQNMLNTDDFQNGLCDVNYIDRHHELLKDTVEVSDRGTKLLDYIGDIVVNGYAGAGHQDKPNFDPLYKLDAGKEPLPKGTRQLLDEMGVDKFIKYIHDKKEVMFMDTTYRDAHQSLLATRVRTHDIMNAIRYTATKVPQLFSFENWGGATFDVAYRFLDESPWDRLHKMREAAPNILFQMLTRGANAVGYLNYPENVIRQFIERAAVNGIDVFRIFDCLNQLDHMTVTIDEVRKQGKIAETAFCYTGDILDDRRQKYSLKYYTDLAKSMQNAGANIIAIKDMAGLLKPQAAYVLISALKDAVDLPIHLHSHEGSGCTQYMYTRAIDAGVDIVDVATSALSGGTAQPSMSSLYYALQNHKRQPKLDIDALEEIDRYWQGVRPYYAGVDSKITGANTTVYRHEMPGGQYSNLRQQARGLGLGERWAEICEMYGKVNMLFGDIVKVTPSSKVVGDMTLFMINNGIDEKNIYEKGQKLSFPKSVVDFFDGKLGTPYGGFPKKLQNLVLRGKKPHLEEKPKDIDFEKVKKDMTAKGLKVTENTLASYNIYPLVFAGYTDRYKKYGDLSVLDTPTFFFGMNVGEEIRVNIEKGKMLIIKLDSISPPNREGKRRVLFELNGMPREITVFDKHANTDAVVSRKADKNVAGEIGATLSGSVVKILAGKGTSVKKGQPLIVTEAMKMETVIKSPIDGLVAEVLVKQGSRIETGDLLMVIE</sequence>
<keyword evidence="7 13" id="KW-0067">ATP-binding</keyword>
<dbReference type="FunFam" id="3.30.1490.20:FF:000018">
    <property type="entry name" value="Biotin carboxylase"/>
    <property type="match status" value="1"/>
</dbReference>
<keyword evidence="11" id="KW-0739">Sodium transport</keyword>
<evidence type="ECO:0000256" key="17">
    <source>
        <dbReference type="PIRSR" id="PIRSR001594-4"/>
    </source>
</evidence>
<dbReference type="InterPro" id="IPR000089">
    <property type="entry name" value="Biotin_lipoyl"/>
</dbReference>
<dbReference type="Gene3D" id="3.10.600.10">
    <property type="entry name" value="pyruvate carboxylase f1077a mutant domain"/>
    <property type="match status" value="2"/>
</dbReference>
<dbReference type="GO" id="GO:0004736">
    <property type="term" value="F:pyruvate carboxylase activity"/>
    <property type="evidence" value="ECO:0007669"/>
    <property type="project" value="UniProtKB-EC"/>
</dbReference>
<dbReference type="SMART" id="SM00878">
    <property type="entry name" value="Biotin_carb_C"/>
    <property type="match status" value="1"/>
</dbReference>
<evidence type="ECO:0000256" key="14">
    <source>
        <dbReference type="PIRSR" id="PIRSR001594-1"/>
    </source>
</evidence>
<dbReference type="SUPFAM" id="SSF89000">
    <property type="entry name" value="post-HMGL domain-like"/>
    <property type="match status" value="1"/>
</dbReference>
<keyword evidence="4 13" id="KW-0436">Ligase</keyword>
<dbReference type="Pfam" id="PF02786">
    <property type="entry name" value="CPSase_L_D2"/>
    <property type="match status" value="1"/>
</dbReference>
<dbReference type="GO" id="GO:0006094">
    <property type="term" value="P:gluconeogenesis"/>
    <property type="evidence" value="ECO:0007669"/>
    <property type="project" value="InterPro"/>
</dbReference>
<dbReference type="Gene3D" id="3.30.470.20">
    <property type="entry name" value="ATP-grasp fold, B domain"/>
    <property type="match status" value="1"/>
</dbReference>
<feature type="binding site" evidence="16">
    <location>
        <position position="543"/>
    </location>
    <ligand>
        <name>Mn(2+)</name>
        <dbReference type="ChEBI" id="CHEBI:29035"/>
    </ligand>
</feature>
<dbReference type="InterPro" id="IPR055268">
    <property type="entry name" value="PCB-like"/>
</dbReference>
<dbReference type="Gene3D" id="2.40.50.100">
    <property type="match status" value="1"/>
</dbReference>
<dbReference type="OrthoDB" id="9807469at2"/>
<dbReference type="FunFam" id="3.20.20.70:FF:000033">
    <property type="entry name" value="Pyruvate carboxylase"/>
    <property type="match status" value="1"/>
</dbReference>
<evidence type="ECO:0000256" key="9">
    <source>
        <dbReference type="ARBA" id="ARBA00023053"/>
    </source>
</evidence>
<dbReference type="InterPro" id="IPR003379">
    <property type="entry name" value="Carboxylase_cons_dom"/>
</dbReference>
<dbReference type="InterPro" id="IPR013785">
    <property type="entry name" value="Aldolase_TIM"/>
</dbReference>
<evidence type="ECO:0000256" key="15">
    <source>
        <dbReference type="PIRSR" id="PIRSR001594-2"/>
    </source>
</evidence>
<dbReference type="PROSITE" id="PS50975">
    <property type="entry name" value="ATP_GRASP"/>
    <property type="match status" value="1"/>
</dbReference>
<dbReference type="PANTHER" id="PTHR43778">
    <property type="entry name" value="PYRUVATE CARBOXYLASE"/>
    <property type="match status" value="1"/>
</dbReference>
<dbReference type="PROSITE" id="PS00867">
    <property type="entry name" value="CPSASE_2"/>
    <property type="match status" value="1"/>
</dbReference>
<dbReference type="PROSITE" id="PS50991">
    <property type="entry name" value="PYR_CT"/>
    <property type="match status" value="1"/>
</dbReference>
<evidence type="ECO:0000256" key="4">
    <source>
        <dbReference type="ARBA" id="ARBA00022598"/>
    </source>
</evidence>
<comment type="function">
    <text evidence="13">Catalyzes a 2-step reaction, involving the ATP-dependent carboxylation of the covalently attached biotin in the first step and the transfer of the carboxyl group to pyruvate in the second.</text>
</comment>
<dbReference type="PIRSF" id="PIRSF001594">
    <property type="entry name" value="Pyruv_carbox"/>
    <property type="match status" value="1"/>
</dbReference>
<dbReference type="NCBIfam" id="NF009554">
    <property type="entry name" value="PRK12999.1"/>
    <property type="match status" value="1"/>
</dbReference>
<dbReference type="InterPro" id="IPR016185">
    <property type="entry name" value="PreATP-grasp_dom_sf"/>
</dbReference>
<dbReference type="CDD" id="cd06850">
    <property type="entry name" value="biotinyl_domain"/>
    <property type="match status" value="1"/>
</dbReference>
<dbReference type="Pfam" id="PF00682">
    <property type="entry name" value="HMGL-like"/>
    <property type="match status" value="1"/>
</dbReference>
<dbReference type="InterPro" id="IPR000891">
    <property type="entry name" value="PYR_CT"/>
</dbReference>
<dbReference type="eggNOG" id="COG1038">
    <property type="taxonomic scope" value="Bacteria"/>
</dbReference>
<feature type="active site" evidence="14">
    <location>
        <position position="296"/>
    </location>
</feature>
<protein>
    <recommendedName>
        <fullName evidence="2 13">Pyruvate carboxylase</fullName>
        <ecNumber evidence="2 13">6.4.1.1</ecNumber>
    </recommendedName>
</protein>
<dbReference type="InterPro" id="IPR005482">
    <property type="entry name" value="Biotin_COase_C"/>
</dbReference>
<dbReference type="NCBIfam" id="TIGR01235">
    <property type="entry name" value="pyruv_carbox"/>
    <property type="match status" value="1"/>
</dbReference>
<dbReference type="SUPFAM" id="SSF51246">
    <property type="entry name" value="Rudiment single hybrid motif"/>
    <property type="match status" value="1"/>
</dbReference>
<dbReference type="Pfam" id="PF00289">
    <property type="entry name" value="Biotin_carb_N"/>
    <property type="match status" value="1"/>
</dbReference>
<evidence type="ECO:0000256" key="11">
    <source>
        <dbReference type="ARBA" id="ARBA00023201"/>
    </source>
</evidence>
<evidence type="ECO:0000256" key="10">
    <source>
        <dbReference type="ARBA" id="ARBA00023065"/>
    </source>
</evidence>
<name>E4L9L0_9FIRM</name>
<feature type="domain" description="Biotin carboxylation" evidence="20">
    <location>
        <begin position="3"/>
        <end position="457"/>
    </location>
</feature>
<dbReference type="Proteomes" id="UP000004594">
    <property type="component" value="Unassembled WGS sequence"/>
</dbReference>
<evidence type="ECO:0000256" key="1">
    <source>
        <dbReference type="ARBA" id="ARBA00001953"/>
    </source>
</evidence>
<comment type="cofactor">
    <cofactor evidence="1 13">
        <name>biotin</name>
        <dbReference type="ChEBI" id="CHEBI:57586"/>
    </cofactor>
</comment>
<dbReference type="AlphaFoldDB" id="E4L9L0"/>
<feature type="binding site" evidence="15">
    <location>
        <position position="238"/>
    </location>
    <ligand>
        <name>ATP</name>
        <dbReference type="ChEBI" id="CHEBI:30616"/>
    </ligand>
</feature>
<organism evidence="22 23">
    <name type="scientific">Dialister micraerophilus UPII 345-E</name>
    <dbReference type="NCBI Taxonomy" id="910314"/>
    <lineage>
        <taxon>Bacteria</taxon>
        <taxon>Bacillati</taxon>
        <taxon>Bacillota</taxon>
        <taxon>Negativicutes</taxon>
        <taxon>Veillonellales</taxon>
        <taxon>Veillonellaceae</taxon>
        <taxon>Dialister</taxon>
    </lineage>
</organism>
<keyword evidence="5 16" id="KW-0479">Metal-binding</keyword>
<feature type="binding site" evidence="15">
    <location>
        <position position="119"/>
    </location>
    <ligand>
        <name>ATP</name>
        <dbReference type="ChEBI" id="CHEBI:30616"/>
    </ligand>
</feature>
<dbReference type="PROSITE" id="PS50968">
    <property type="entry name" value="BIOTINYL_LIPOYL"/>
    <property type="match status" value="1"/>
</dbReference>
<feature type="binding site" evidence="16">
    <location>
        <position position="743"/>
    </location>
    <ligand>
        <name>Mn(2+)</name>
        <dbReference type="ChEBI" id="CHEBI:29035"/>
    </ligand>
</feature>
<dbReference type="Pfam" id="PF02436">
    <property type="entry name" value="PYC_OADA"/>
    <property type="match status" value="1"/>
</dbReference>
<dbReference type="Gene3D" id="1.10.472.90">
    <property type="entry name" value="Conserved carboxylase domain"/>
    <property type="match status" value="1"/>
</dbReference>
<comment type="caution">
    <text evidence="22">The sequence shown here is derived from an EMBL/GenBank/DDBJ whole genome shotgun (WGS) entry which is preliminary data.</text>
</comment>
<dbReference type="SUPFAM" id="SSF52440">
    <property type="entry name" value="PreATP-grasp domain"/>
    <property type="match status" value="1"/>
</dbReference>
<dbReference type="GO" id="GO:0005737">
    <property type="term" value="C:cytoplasm"/>
    <property type="evidence" value="ECO:0007669"/>
    <property type="project" value="TreeGrafter"/>
</dbReference>
<dbReference type="PROSITE" id="PS50979">
    <property type="entry name" value="BC"/>
    <property type="match status" value="1"/>
</dbReference>
<dbReference type="SUPFAM" id="SSF51230">
    <property type="entry name" value="Single hybrid motif"/>
    <property type="match status" value="1"/>
</dbReference>
<keyword evidence="3" id="KW-0813">Transport</keyword>
<keyword evidence="8" id="KW-1278">Translocase</keyword>
<evidence type="ECO:0000256" key="3">
    <source>
        <dbReference type="ARBA" id="ARBA00022448"/>
    </source>
</evidence>
<dbReference type="CDD" id="cd07937">
    <property type="entry name" value="DRE_TIM_PC_TC_5S"/>
    <property type="match status" value="1"/>
</dbReference>
<evidence type="ECO:0000259" key="18">
    <source>
        <dbReference type="PROSITE" id="PS50968"/>
    </source>
</evidence>
<feature type="binding site" evidence="15">
    <location>
        <position position="615"/>
    </location>
    <ligand>
        <name>substrate</name>
    </ligand>
</feature>
<evidence type="ECO:0000259" key="19">
    <source>
        <dbReference type="PROSITE" id="PS50975"/>
    </source>
</evidence>
<keyword evidence="22" id="KW-0670">Pyruvate</keyword>
<feature type="modified residue" description="N6-carboxylysine" evidence="17">
    <location>
        <position position="712"/>
    </location>
</feature>
<dbReference type="Gene3D" id="3.20.20.70">
    <property type="entry name" value="Aldolase class I"/>
    <property type="match status" value="1"/>
</dbReference>
<dbReference type="GO" id="GO:0006814">
    <property type="term" value="P:sodium ion transport"/>
    <property type="evidence" value="ECO:0007669"/>
    <property type="project" value="UniProtKB-KW"/>
</dbReference>
<dbReference type="FunFam" id="2.40.50.100:FF:000003">
    <property type="entry name" value="Acetyl-CoA carboxylase biotin carboxyl carrier protein"/>
    <property type="match status" value="1"/>
</dbReference>
<evidence type="ECO:0000256" key="5">
    <source>
        <dbReference type="ARBA" id="ARBA00022723"/>
    </source>
</evidence>
<dbReference type="InterPro" id="IPR005481">
    <property type="entry name" value="BC-like_N"/>
</dbReference>
<dbReference type="PANTHER" id="PTHR43778:SF2">
    <property type="entry name" value="PYRUVATE CARBOXYLASE, MITOCHONDRIAL"/>
    <property type="match status" value="1"/>
</dbReference>
<evidence type="ECO:0000256" key="12">
    <source>
        <dbReference type="ARBA" id="ARBA00023267"/>
    </source>
</evidence>
<feature type="domain" description="Lipoyl-binding" evidence="18">
    <location>
        <begin position="1073"/>
        <end position="1142"/>
    </location>
</feature>
<dbReference type="Pfam" id="PF02785">
    <property type="entry name" value="Biotin_carb_C"/>
    <property type="match status" value="1"/>
</dbReference>
<dbReference type="InterPro" id="IPR005930">
    <property type="entry name" value="Pyruv_COase"/>
</dbReference>
<evidence type="ECO:0000259" key="21">
    <source>
        <dbReference type="PROSITE" id="PS50991"/>
    </source>
</evidence>
<feature type="modified residue" description="N6-biotinyllysine" evidence="17">
    <location>
        <position position="1108"/>
    </location>
</feature>
<dbReference type="InterPro" id="IPR011761">
    <property type="entry name" value="ATP-grasp"/>
</dbReference>
<dbReference type="GO" id="GO:0046872">
    <property type="term" value="F:metal ion binding"/>
    <property type="evidence" value="ECO:0007669"/>
    <property type="project" value="UniProtKB-KW"/>
</dbReference>